<sequence length="105" mass="11856">MAASRGDDALARKLYALLETQNVRARNNEAAIVYLAMAIAKCGHWQEAWSLVQRVSGFDPTRKARDQVCLRYLLDACQETSARQRILNTLGVAIRRIDDYNEEAS</sequence>
<dbReference type="Proteomes" id="UP000530660">
    <property type="component" value="Unassembled WGS sequence"/>
</dbReference>
<evidence type="ECO:0000313" key="2">
    <source>
        <dbReference type="Proteomes" id="UP000530660"/>
    </source>
</evidence>
<evidence type="ECO:0000313" key="1">
    <source>
        <dbReference type="EMBL" id="KAF6001078.1"/>
    </source>
</evidence>
<organism evidence="1 2">
    <name type="scientific">Cyanidiococcus yangmingshanensis</name>
    <dbReference type="NCBI Taxonomy" id="2690220"/>
    <lineage>
        <taxon>Eukaryota</taxon>
        <taxon>Rhodophyta</taxon>
        <taxon>Bangiophyceae</taxon>
        <taxon>Cyanidiales</taxon>
        <taxon>Cyanidiaceae</taxon>
        <taxon>Cyanidiococcus</taxon>
    </lineage>
</organism>
<comment type="caution">
    <text evidence="1">The sequence shown here is derived from an EMBL/GenBank/DDBJ whole genome shotgun (WGS) entry which is preliminary data.</text>
</comment>
<protein>
    <submittedName>
        <fullName evidence="1">Uncharacterized protein</fullName>
    </submittedName>
</protein>
<proteinExistence type="predicted"/>
<name>A0A7J7IDG9_9RHOD</name>
<reference evidence="1 2" key="1">
    <citation type="journal article" date="2020" name="J. Phycol.">
        <title>Comparative genome analysis reveals Cyanidiococcus gen. nov., a new extremophilic red algal genus sister to Cyanidioschyzon (Cyanidioschyzonaceae, Rhodophyta).</title>
        <authorList>
            <person name="Liu S.-L."/>
            <person name="Chiang Y.-R."/>
            <person name="Yoon H.S."/>
            <person name="Fu H.-Y."/>
        </authorList>
    </citation>
    <scope>NUCLEOTIDE SEQUENCE [LARGE SCALE GENOMIC DNA]</scope>
    <source>
        <strain evidence="1 2">THAL066</strain>
    </source>
</reference>
<keyword evidence="2" id="KW-1185">Reference proteome</keyword>
<dbReference type="EMBL" id="VWRR01000016">
    <property type="protein sequence ID" value="KAF6001078.1"/>
    <property type="molecule type" value="Genomic_DNA"/>
</dbReference>
<accession>A0A7J7IDG9</accession>
<dbReference type="AlphaFoldDB" id="A0A7J7IDG9"/>
<gene>
    <name evidence="1" type="ORF">F1559_002467</name>
</gene>